<evidence type="ECO:0000313" key="2">
    <source>
        <dbReference type="EMBL" id="MCJ8352420.1"/>
    </source>
</evidence>
<reference evidence="2" key="2">
    <citation type="submission" date="2022-03" db="EMBL/GenBank/DDBJ databases">
        <authorList>
            <person name="Ryngajllo M."/>
            <person name="Jacek P."/>
            <person name="Kubiak K."/>
        </authorList>
    </citation>
    <scope>NUCLEOTIDE SEQUENCE</scope>
    <source>
        <strain evidence="2">SI1</strain>
    </source>
</reference>
<proteinExistence type="predicted"/>
<name>A0AAW5EQ33_NOVHA</name>
<keyword evidence="1" id="KW-1133">Transmembrane helix</keyword>
<feature type="transmembrane region" description="Helical" evidence="1">
    <location>
        <begin position="32"/>
        <end position="51"/>
    </location>
</feature>
<evidence type="ECO:0000313" key="3">
    <source>
        <dbReference type="Proteomes" id="UP001202887"/>
    </source>
</evidence>
<dbReference type="Proteomes" id="UP001202887">
    <property type="component" value="Unassembled WGS sequence"/>
</dbReference>
<organism evidence="2 3">
    <name type="scientific">Novacetimonas hansenii</name>
    <name type="common">Komagataeibacter hansenii</name>
    <dbReference type="NCBI Taxonomy" id="436"/>
    <lineage>
        <taxon>Bacteria</taxon>
        <taxon>Pseudomonadati</taxon>
        <taxon>Pseudomonadota</taxon>
        <taxon>Alphaproteobacteria</taxon>
        <taxon>Acetobacterales</taxon>
        <taxon>Acetobacteraceae</taxon>
        <taxon>Novacetimonas</taxon>
    </lineage>
</organism>
<comment type="caution">
    <text evidence="2">The sequence shown here is derived from an EMBL/GenBank/DDBJ whole genome shotgun (WGS) entry which is preliminary data.</text>
</comment>
<evidence type="ECO:0000256" key="1">
    <source>
        <dbReference type="SAM" id="Phobius"/>
    </source>
</evidence>
<protein>
    <submittedName>
        <fullName evidence="2">Uncharacterized protein</fullName>
    </submittedName>
</protein>
<dbReference type="RefSeq" id="WP_141312782.1">
    <property type="nucleotide sequence ID" value="NZ_CP043837.1"/>
</dbReference>
<dbReference type="AlphaFoldDB" id="A0AAW5EQ33"/>
<accession>A0AAW5EQ33</accession>
<sequence length="116" mass="12311">MSIAPVSGVTLRRASGAGRILRRRDDGAPHLSRIILPLAVPLVVVGDAVIIRRVRVMSWGRGRATCGAVRWGDARDGGAAFGMVGWRVMRDGGTITPCRHASWVVSDMVVPSVVVG</sequence>
<reference evidence="2" key="1">
    <citation type="journal article" date="2021" name="Polymers (Basel)">
        <title>Highly Stretchable Bacterial Cellulose Produced by Komagataeibacter hansenii SI1.</title>
        <authorList>
            <person name="Cielecka I."/>
            <person name="Ryngajllo M."/>
            <person name="Maniukiewicz W."/>
            <person name="Bielecki S."/>
        </authorList>
    </citation>
    <scope>NUCLEOTIDE SEQUENCE</scope>
    <source>
        <strain evidence="2">SI1</strain>
    </source>
</reference>
<dbReference type="EMBL" id="JAIBCX010000001">
    <property type="protein sequence ID" value="MCJ8352420.1"/>
    <property type="molecule type" value="Genomic_DNA"/>
</dbReference>
<keyword evidence="1" id="KW-0812">Transmembrane</keyword>
<keyword evidence="1" id="KW-0472">Membrane</keyword>
<gene>
    <name evidence="2" type="ORF">K1W68_00165</name>
</gene>